<dbReference type="InterPro" id="IPR012338">
    <property type="entry name" value="Beta-lactam/transpept-like"/>
</dbReference>
<dbReference type="InterPro" id="IPR050491">
    <property type="entry name" value="AmpC-like"/>
</dbReference>
<dbReference type="SUPFAM" id="SSF56601">
    <property type="entry name" value="beta-lactamase/transpeptidase-like"/>
    <property type="match status" value="1"/>
</dbReference>
<evidence type="ECO:0000313" key="4">
    <source>
        <dbReference type="EMBL" id="MFC5885172.1"/>
    </source>
</evidence>
<feature type="region of interest" description="Disordered" evidence="1">
    <location>
        <begin position="1"/>
        <end position="20"/>
    </location>
</feature>
<dbReference type="Gene3D" id="3.40.710.10">
    <property type="entry name" value="DD-peptidase/beta-lactamase superfamily"/>
    <property type="match status" value="1"/>
</dbReference>
<organism evidence="4 5">
    <name type="scientific">Kitasatospora aburaviensis</name>
    <dbReference type="NCBI Taxonomy" id="67265"/>
    <lineage>
        <taxon>Bacteria</taxon>
        <taxon>Bacillati</taxon>
        <taxon>Actinomycetota</taxon>
        <taxon>Actinomycetes</taxon>
        <taxon>Kitasatosporales</taxon>
        <taxon>Streptomycetaceae</taxon>
        <taxon>Kitasatospora</taxon>
    </lineage>
</organism>
<evidence type="ECO:0000256" key="2">
    <source>
        <dbReference type="SAM" id="Phobius"/>
    </source>
</evidence>
<evidence type="ECO:0000256" key="1">
    <source>
        <dbReference type="SAM" id="MobiDB-lite"/>
    </source>
</evidence>
<proteinExistence type="predicted"/>
<evidence type="ECO:0000313" key="5">
    <source>
        <dbReference type="Proteomes" id="UP001596067"/>
    </source>
</evidence>
<keyword evidence="2" id="KW-0812">Transmembrane</keyword>
<dbReference type="PANTHER" id="PTHR46825:SF7">
    <property type="entry name" value="D-ALANYL-D-ALANINE CARBOXYPEPTIDASE"/>
    <property type="match status" value="1"/>
</dbReference>
<feature type="transmembrane region" description="Helical" evidence="2">
    <location>
        <begin position="30"/>
        <end position="53"/>
    </location>
</feature>
<feature type="domain" description="Beta-lactamase-related" evidence="3">
    <location>
        <begin position="93"/>
        <end position="412"/>
    </location>
</feature>
<protein>
    <submittedName>
        <fullName evidence="4">Serine hydrolase domain-containing protein</fullName>
        <ecNumber evidence="4">3.-.-.-</ecNumber>
    </submittedName>
</protein>
<reference evidence="5" key="1">
    <citation type="journal article" date="2019" name="Int. J. Syst. Evol. Microbiol.">
        <title>The Global Catalogue of Microorganisms (GCM) 10K type strain sequencing project: providing services to taxonomists for standard genome sequencing and annotation.</title>
        <authorList>
            <consortium name="The Broad Institute Genomics Platform"/>
            <consortium name="The Broad Institute Genome Sequencing Center for Infectious Disease"/>
            <person name="Wu L."/>
            <person name="Ma J."/>
        </authorList>
    </citation>
    <scope>NUCLEOTIDE SEQUENCE [LARGE SCALE GENOMIC DNA]</scope>
    <source>
        <strain evidence="5">CGMCC 4.1469</strain>
    </source>
</reference>
<dbReference type="EC" id="3.-.-.-" evidence="4"/>
<dbReference type="Proteomes" id="UP001596067">
    <property type="component" value="Unassembled WGS sequence"/>
</dbReference>
<dbReference type="GO" id="GO:0016787">
    <property type="term" value="F:hydrolase activity"/>
    <property type="evidence" value="ECO:0007669"/>
    <property type="project" value="UniProtKB-KW"/>
</dbReference>
<keyword evidence="2" id="KW-0472">Membrane</keyword>
<dbReference type="RefSeq" id="WP_313762062.1">
    <property type="nucleotide sequence ID" value="NZ_BAAAVH010000084.1"/>
</dbReference>
<evidence type="ECO:0000259" key="3">
    <source>
        <dbReference type="Pfam" id="PF00144"/>
    </source>
</evidence>
<gene>
    <name evidence="4" type="ORF">ACFP0N_09335</name>
</gene>
<keyword evidence="5" id="KW-1185">Reference proteome</keyword>
<dbReference type="PANTHER" id="PTHR46825">
    <property type="entry name" value="D-ALANYL-D-ALANINE-CARBOXYPEPTIDASE/ENDOPEPTIDASE AMPH"/>
    <property type="match status" value="1"/>
</dbReference>
<keyword evidence="2" id="KW-1133">Transmembrane helix</keyword>
<sequence>MAEAVYGRPEQAGEAARQGSAARAERRRGAAVRAVAVVLAGAGLVGALAPVAAATGARGARPAVTVDGGAVTVDGAPVAEAAGRADRAALDAAVRAMVSPGGSTAALGLVVERGRPAWKGAAGTADLATGAPASPDGRFRIGSVTKTFVATVVLQLVAEHRVGLDDPVERHLPGVVPNGGQITVRQLLGHTSGIFNYTEDASFAFEESAGTLQQWLATGRWRSYQPRELVALAATHPAYFDPGKGWHYSNTNYIIAGMLIERLTGRSWAQEVERRIIRPLGLSGTSMPIDSPFVPGPHAHGYYKLADGPADTTLLNPSMAGSAGAGVSTTADLTRFISALLGGRLLGPAELAEMKRVSPESGQAYGLGLQRTPTACGEFWGHGGGIPGYTTLLYGASDGKRQFAASVNAYDLSDPAATNTAFENLVDTGVCGGRPPAAAPAAPSVAAEGIRAGTGPLA</sequence>
<accession>A0ABW1ET81</accession>
<keyword evidence="4" id="KW-0378">Hydrolase</keyword>
<dbReference type="EMBL" id="JBHSOD010000008">
    <property type="protein sequence ID" value="MFC5885172.1"/>
    <property type="molecule type" value="Genomic_DNA"/>
</dbReference>
<comment type="caution">
    <text evidence="4">The sequence shown here is derived from an EMBL/GenBank/DDBJ whole genome shotgun (WGS) entry which is preliminary data.</text>
</comment>
<name>A0ABW1ET81_9ACTN</name>
<dbReference type="InterPro" id="IPR001466">
    <property type="entry name" value="Beta-lactam-related"/>
</dbReference>
<dbReference type="Pfam" id="PF00144">
    <property type="entry name" value="Beta-lactamase"/>
    <property type="match status" value="1"/>
</dbReference>